<dbReference type="GeneID" id="5487747"/>
<dbReference type="RefSeq" id="XP_001591636.1">
    <property type="nucleotide sequence ID" value="XM_001591586.1"/>
</dbReference>
<dbReference type="KEGG" id="ssl:SS1G_07082"/>
<dbReference type="EMBL" id="CH476629">
    <property type="protein sequence ID" value="EDO04599.1"/>
    <property type="molecule type" value="Genomic_DNA"/>
</dbReference>
<accession>A7EP33</accession>
<gene>
    <name evidence="2" type="ORF">SS1G_07082</name>
</gene>
<dbReference type="AlphaFoldDB" id="A7EP33"/>
<dbReference type="Proteomes" id="UP000001312">
    <property type="component" value="Unassembled WGS sequence"/>
</dbReference>
<dbReference type="HOGENOM" id="CLU_2374070_0_0_1"/>
<keyword evidence="1" id="KW-0472">Membrane</keyword>
<keyword evidence="3" id="KW-1185">Reference proteome</keyword>
<evidence type="ECO:0000313" key="2">
    <source>
        <dbReference type="EMBL" id="EDO04599.1"/>
    </source>
</evidence>
<name>A7EP33_SCLS1</name>
<proteinExistence type="predicted"/>
<evidence type="ECO:0000256" key="1">
    <source>
        <dbReference type="SAM" id="Phobius"/>
    </source>
</evidence>
<dbReference type="InParanoid" id="A7EP33"/>
<organism evidence="2 3">
    <name type="scientific">Sclerotinia sclerotiorum (strain ATCC 18683 / 1980 / Ss-1)</name>
    <name type="common">White mold</name>
    <name type="synonym">Whetzelinia sclerotiorum</name>
    <dbReference type="NCBI Taxonomy" id="665079"/>
    <lineage>
        <taxon>Eukaryota</taxon>
        <taxon>Fungi</taxon>
        <taxon>Dikarya</taxon>
        <taxon>Ascomycota</taxon>
        <taxon>Pezizomycotina</taxon>
        <taxon>Leotiomycetes</taxon>
        <taxon>Helotiales</taxon>
        <taxon>Sclerotiniaceae</taxon>
        <taxon>Sclerotinia</taxon>
    </lineage>
</organism>
<protein>
    <submittedName>
        <fullName evidence="2">Uncharacterized protein</fullName>
    </submittedName>
</protein>
<keyword evidence="1" id="KW-0812">Transmembrane</keyword>
<reference evidence="3" key="1">
    <citation type="journal article" date="2011" name="PLoS Genet.">
        <title>Genomic analysis of the necrotrophic fungal pathogens Sclerotinia sclerotiorum and Botrytis cinerea.</title>
        <authorList>
            <person name="Amselem J."/>
            <person name="Cuomo C.A."/>
            <person name="van Kan J.A."/>
            <person name="Viaud M."/>
            <person name="Benito E.P."/>
            <person name="Couloux A."/>
            <person name="Coutinho P.M."/>
            <person name="de Vries R.P."/>
            <person name="Dyer P.S."/>
            <person name="Fillinger S."/>
            <person name="Fournier E."/>
            <person name="Gout L."/>
            <person name="Hahn M."/>
            <person name="Kohn L."/>
            <person name="Lapalu N."/>
            <person name="Plummer K.M."/>
            <person name="Pradier J.M."/>
            <person name="Quevillon E."/>
            <person name="Sharon A."/>
            <person name="Simon A."/>
            <person name="ten Have A."/>
            <person name="Tudzynski B."/>
            <person name="Tudzynski P."/>
            <person name="Wincker P."/>
            <person name="Andrew M."/>
            <person name="Anthouard V."/>
            <person name="Beever R.E."/>
            <person name="Beffa R."/>
            <person name="Benoit I."/>
            <person name="Bouzid O."/>
            <person name="Brault B."/>
            <person name="Chen Z."/>
            <person name="Choquer M."/>
            <person name="Collemare J."/>
            <person name="Cotton P."/>
            <person name="Danchin E.G."/>
            <person name="Da Silva C."/>
            <person name="Gautier A."/>
            <person name="Giraud C."/>
            <person name="Giraud T."/>
            <person name="Gonzalez C."/>
            <person name="Grossetete S."/>
            <person name="Guldener U."/>
            <person name="Henrissat B."/>
            <person name="Howlett B.J."/>
            <person name="Kodira C."/>
            <person name="Kretschmer M."/>
            <person name="Lappartient A."/>
            <person name="Leroch M."/>
            <person name="Levis C."/>
            <person name="Mauceli E."/>
            <person name="Neuveglise C."/>
            <person name="Oeser B."/>
            <person name="Pearson M."/>
            <person name="Poulain J."/>
            <person name="Poussereau N."/>
            <person name="Quesneville H."/>
            <person name="Rascle C."/>
            <person name="Schumacher J."/>
            <person name="Segurens B."/>
            <person name="Sexton A."/>
            <person name="Silva E."/>
            <person name="Sirven C."/>
            <person name="Soanes D.M."/>
            <person name="Talbot N.J."/>
            <person name="Templeton M."/>
            <person name="Yandava C."/>
            <person name="Yarden O."/>
            <person name="Zeng Q."/>
            <person name="Rollins J.A."/>
            <person name="Lebrun M.H."/>
            <person name="Dickman M."/>
        </authorList>
    </citation>
    <scope>NUCLEOTIDE SEQUENCE [LARGE SCALE GENOMIC DNA]</scope>
    <source>
        <strain evidence="3">ATCC 18683 / 1980 / Ss-1</strain>
    </source>
</reference>
<sequence>MSYSSTPPIVYSQSVNTIIHYPFLLRLHSHSLAMVGYRYHSMSQLTVVHLVVHIYMAVSFALGSAFPWKTPYFSSSNDSLPVCEACELMENPTVM</sequence>
<feature type="transmembrane region" description="Helical" evidence="1">
    <location>
        <begin position="47"/>
        <end position="68"/>
    </location>
</feature>
<keyword evidence="1" id="KW-1133">Transmembrane helix</keyword>
<evidence type="ECO:0000313" key="3">
    <source>
        <dbReference type="Proteomes" id="UP000001312"/>
    </source>
</evidence>